<evidence type="ECO:0000313" key="2">
    <source>
        <dbReference type="Proteomes" id="UP000052023"/>
    </source>
</evidence>
<proteinExistence type="predicted"/>
<name>A0A0R3MVY7_9BRAD</name>
<dbReference type="Proteomes" id="UP000052023">
    <property type="component" value="Unassembled WGS sequence"/>
</dbReference>
<comment type="caution">
    <text evidence="1">The sequence shown here is derived from an EMBL/GenBank/DDBJ whole genome shotgun (WGS) entry which is preliminary data.</text>
</comment>
<organism evidence="1 2">
    <name type="scientific">Bradyrhizobium retamae</name>
    <dbReference type="NCBI Taxonomy" id="1300035"/>
    <lineage>
        <taxon>Bacteria</taxon>
        <taxon>Pseudomonadati</taxon>
        <taxon>Pseudomonadota</taxon>
        <taxon>Alphaproteobacteria</taxon>
        <taxon>Hyphomicrobiales</taxon>
        <taxon>Nitrobacteraceae</taxon>
        <taxon>Bradyrhizobium</taxon>
    </lineage>
</organism>
<reference evidence="1 2" key="1">
    <citation type="submission" date="2014-03" db="EMBL/GenBank/DDBJ databases">
        <title>Bradyrhizobium valentinum sp. nov., isolated from effective nodules of Lupinus mariae-josephae, a lupine endemic of basic-lime soils in Eastern Spain.</title>
        <authorList>
            <person name="Duran D."/>
            <person name="Rey L."/>
            <person name="Navarro A."/>
            <person name="Busquets A."/>
            <person name="Imperial J."/>
            <person name="Ruiz-Argueso T."/>
        </authorList>
    </citation>
    <scope>NUCLEOTIDE SEQUENCE [LARGE SCALE GENOMIC DNA]</scope>
    <source>
        <strain evidence="1 2">Ro19</strain>
    </source>
</reference>
<dbReference type="EMBL" id="LLYA01000170">
    <property type="protein sequence ID" value="KRR21875.1"/>
    <property type="molecule type" value="Genomic_DNA"/>
</dbReference>
<keyword evidence="2" id="KW-1185">Reference proteome</keyword>
<dbReference type="RefSeq" id="WP_057845768.1">
    <property type="nucleotide sequence ID" value="NZ_LLYA01000170.1"/>
</dbReference>
<protein>
    <submittedName>
        <fullName evidence="1">Uncharacterized protein</fullName>
    </submittedName>
</protein>
<accession>A0A0R3MVY7</accession>
<evidence type="ECO:0000313" key="1">
    <source>
        <dbReference type="EMBL" id="KRR21875.1"/>
    </source>
</evidence>
<dbReference type="AlphaFoldDB" id="A0A0R3MVY7"/>
<gene>
    <name evidence="1" type="ORF">CQ13_07515</name>
</gene>
<sequence length="293" mass="33215">MNSISERHRAAWAKWVGKPPGLPPDMAAEFIKQMEAGKSHAQLTNARGPHYIAARERVKKHGELNPEFAKRVAELAPINAQARLAAGRGAHNRQKTHCKHGHDLAVHGHIQIQKNGWKWRRCRLCTEMHSRAGGVIRPEAFANAETLLRKGLPLSKVVKHTVRRWPVFQKYRALNPEFERIIEQTRIVRVAQTRIIRAPNLTGILAGTPDATLAAAQAAVSERVPYDIRQEAISLTVMDVLERRITFNEIAATARRHVSRLYSQDRYRQSLDAPIWNDSATTRLDMLTEGIWQ</sequence>
<dbReference type="OrthoDB" id="8224561at2"/>